<dbReference type="Pfam" id="PF07669">
    <property type="entry name" value="Eco57I"/>
    <property type="match status" value="1"/>
</dbReference>
<keyword evidence="2 7" id="KW-0489">Methyltransferase</keyword>
<reference evidence="7" key="1">
    <citation type="submission" date="2023-04" db="EMBL/GenBank/DDBJ databases">
        <title>Genome dynamics across the evolutionary transition to endosymbiosis.</title>
        <authorList>
            <person name="Siozios S."/>
            <person name="Nadal-Jimenez P."/>
            <person name="Azagi T."/>
            <person name="Sprong H."/>
            <person name="Frost C.L."/>
            <person name="Parratt S.R."/>
            <person name="Taylor G."/>
            <person name="Brettell L."/>
            <person name="Lew K.C."/>
            <person name="Croft L."/>
            <person name="King K.C."/>
            <person name="Brockhurst M.A."/>
            <person name="Hypsa V."/>
            <person name="Novakova E."/>
            <person name="Darby A.C."/>
            <person name="Hurst G.D.D."/>
        </authorList>
    </citation>
    <scope>NUCLEOTIDE SEQUENCE</scope>
    <source>
        <strain evidence="7">AIh</strain>
    </source>
</reference>
<accession>A0AA95K7W6</accession>
<name>A0AA95K7W6_9GAMM</name>
<dbReference type="Gene3D" id="3.40.50.150">
    <property type="entry name" value="Vaccinia Virus protein VP39"/>
    <property type="match status" value="1"/>
</dbReference>
<organism evidence="7 8">
    <name type="scientific">Arsenophonus nasoniae</name>
    <name type="common">son-killer infecting Nasonia vitripennis</name>
    <dbReference type="NCBI Taxonomy" id="638"/>
    <lineage>
        <taxon>Bacteria</taxon>
        <taxon>Pseudomonadati</taxon>
        <taxon>Pseudomonadota</taxon>
        <taxon>Gammaproteobacteria</taxon>
        <taxon>Enterobacterales</taxon>
        <taxon>Morganellaceae</taxon>
        <taxon>Arsenophonus</taxon>
    </lineage>
</organism>
<evidence type="ECO:0000256" key="1">
    <source>
        <dbReference type="ARBA" id="ARBA00011900"/>
    </source>
</evidence>
<dbReference type="InterPro" id="IPR029063">
    <property type="entry name" value="SAM-dependent_MTases_sf"/>
</dbReference>
<gene>
    <name evidence="7" type="ORF">QE207_16870</name>
</gene>
<dbReference type="InterPro" id="IPR050953">
    <property type="entry name" value="N4_N6_ade-DNA_methylase"/>
</dbReference>
<evidence type="ECO:0000256" key="5">
    <source>
        <dbReference type="ARBA" id="ARBA00047942"/>
    </source>
</evidence>
<dbReference type="EC" id="2.1.1.72" evidence="1"/>
<keyword evidence="3" id="KW-0808">Transferase</keyword>
<dbReference type="SUPFAM" id="SSF53335">
    <property type="entry name" value="S-adenosyl-L-methionine-dependent methyltransferases"/>
    <property type="match status" value="1"/>
</dbReference>
<dbReference type="GO" id="GO:0009007">
    <property type="term" value="F:site-specific DNA-methyltransferase (adenine-specific) activity"/>
    <property type="evidence" value="ECO:0007669"/>
    <property type="project" value="UniProtKB-EC"/>
</dbReference>
<keyword evidence="4" id="KW-0949">S-adenosyl-L-methionine</keyword>
<dbReference type="RefSeq" id="WP_280629275.1">
    <property type="nucleotide sequence ID" value="NZ_CP123498.1"/>
</dbReference>
<evidence type="ECO:0000313" key="7">
    <source>
        <dbReference type="EMBL" id="WGL95297.1"/>
    </source>
</evidence>
<proteinExistence type="predicted"/>
<dbReference type="InterPro" id="IPR011639">
    <property type="entry name" value="MethylTrfase_TaqI-like_dom"/>
</dbReference>
<comment type="catalytic activity">
    <reaction evidence="5">
        <text>a 2'-deoxyadenosine in DNA + S-adenosyl-L-methionine = an N(6)-methyl-2'-deoxyadenosine in DNA + S-adenosyl-L-homocysteine + H(+)</text>
        <dbReference type="Rhea" id="RHEA:15197"/>
        <dbReference type="Rhea" id="RHEA-COMP:12418"/>
        <dbReference type="Rhea" id="RHEA-COMP:12419"/>
        <dbReference type="ChEBI" id="CHEBI:15378"/>
        <dbReference type="ChEBI" id="CHEBI:57856"/>
        <dbReference type="ChEBI" id="CHEBI:59789"/>
        <dbReference type="ChEBI" id="CHEBI:90615"/>
        <dbReference type="ChEBI" id="CHEBI:90616"/>
        <dbReference type="EC" id="2.1.1.72"/>
    </reaction>
</comment>
<evidence type="ECO:0000256" key="3">
    <source>
        <dbReference type="ARBA" id="ARBA00022679"/>
    </source>
</evidence>
<dbReference type="Proteomes" id="UP001177597">
    <property type="component" value="Chromosome"/>
</dbReference>
<dbReference type="CDD" id="cd02440">
    <property type="entry name" value="AdoMet_MTases"/>
    <property type="match status" value="1"/>
</dbReference>
<evidence type="ECO:0000256" key="2">
    <source>
        <dbReference type="ARBA" id="ARBA00022603"/>
    </source>
</evidence>
<dbReference type="PANTHER" id="PTHR33841">
    <property type="entry name" value="DNA METHYLTRANSFERASE YEEA-RELATED"/>
    <property type="match status" value="1"/>
</dbReference>
<dbReference type="AlphaFoldDB" id="A0AA95K7W6"/>
<dbReference type="EMBL" id="CP123498">
    <property type="protein sequence ID" value="WGL95297.1"/>
    <property type="molecule type" value="Genomic_DNA"/>
</dbReference>
<evidence type="ECO:0000259" key="6">
    <source>
        <dbReference type="Pfam" id="PF07669"/>
    </source>
</evidence>
<dbReference type="REBASE" id="711932">
    <property type="entry name" value="M.AnaaIhORF16870P"/>
</dbReference>
<dbReference type="PRINTS" id="PR00507">
    <property type="entry name" value="N12N6MTFRASE"/>
</dbReference>
<protein>
    <recommendedName>
        <fullName evidence="1">site-specific DNA-methyltransferase (adenine-specific)</fullName>
        <ecNumber evidence="1">2.1.1.72</ecNumber>
    </recommendedName>
</protein>
<evidence type="ECO:0000313" key="8">
    <source>
        <dbReference type="Proteomes" id="UP001177597"/>
    </source>
</evidence>
<sequence>MFQQLEKVDNIRQEINNKVTKKEKNELSQFMTPKAIAQFMVALFPTFTEENCRLLDAGAGIGTLSCAFIDRWMAGDFSFKSMITTAYEIDKNLCIHLEKHLMEYKGLTYHVINDDYVKLATVKNLTHKKYTHVILNPPYKKINSKSAHRLALRKVGIETVNLYSAFVALAITETANKGQIVAIIPRSFCNGPYYRSFRNFILKKTAIKHIHLFKSRRKAFKDDKVLQENIIIRLECGGLQEMVTISTSTDDSFSDLQIHQHPFNRIVFQNDPQQFIHIPTSTEQGTLETSSKICCTLEDLNIKVSTGPIVDFRLKAHLCNMPQEGSVPLLYPIHINNTNTLWPIKNIKKANAIMRNADTEKWLYPNGFYCIVKRFSSKEEKRRITAAVVDPKTFGNTLVLGFENHLNLFHNNKQGLSEALVHGLAMYLNSTAVDEHFRKFNGHTQVNVADLKLMKYPSREILIKLGNWAMKQKEITQYQIDTELENIII</sequence>
<evidence type="ECO:0000256" key="4">
    <source>
        <dbReference type="ARBA" id="ARBA00022691"/>
    </source>
</evidence>
<dbReference type="GO" id="GO:0032259">
    <property type="term" value="P:methylation"/>
    <property type="evidence" value="ECO:0007669"/>
    <property type="project" value="UniProtKB-KW"/>
</dbReference>
<feature type="domain" description="Type II methyltransferase M.TaqI-like" evidence="6">
    <location>
        <begin position="125"/>
        <end position="219"/>
    </location>
</feature>
<dbReference type="PANTHER" id="PTHR33841:SF1">
    <property type="entry name" value="DNA METHYLTRANSFERASE A"/>
    <property type="match status" value="1"/>
</dbReference>
<dbReference type="GO" id="GO:0006304">
    <property type="term" value="P:DNA modification"/>
    <property type="evidence" value="ECO:0007669"/>
    <property type="project" value="InterPro"/>
</dbReference>